<keyword evidence="8 9" id="KW-0539">Nucleus</keyword>
<keyword evidence="7 9" id="KW-0238">DNA-binding</keyword>
<dbReference type="GeneTree" id="ENSGT00390000012403"/>
<dbReference type="OrthoDB" id="1751331at2759"/>
<evidence type="ECO:0000256" key="2">
    <source>
        <dbReference type="ARBA" id="ARBA00005690"/>
    </source>
</evidence>
<evidence type="ECO:0000313" key="15">
    <source>
        <dbReference type="Ensembl" id="ENSCINP00000034174.1"/>
    </source>
</evidence>
<feature type="domain" description="Replication protein A OB" evidence="14">
    <location>
        <begin position="305"/>
        <end position="394"/>
    </location>
</feature>
<sequence>MSSSIALTHGAVQALLRGDEVSNPVLQCLSFKKVQGPNIERIKLALSDGVHSFGTVMLGTNLNHLVNDGILDANSIVRLTHYQSPKMVQNGKKVIICLSLDVVQSGNEVGERIGNPVNYAQASANDGRAVQNENLKPNQNRMPASAMQSPKPTGKMSFGGKGDAPTTPGGTQTRVMPIGSLTPYQNKWAIRARVTQKGAMREWKNARGEGKLFSFTVLDDSGDIKVTCFKEEADKFFSMVEVGKVFCIANATLKPANPQYNSTTHDYEMTLRRDTVITLSEDDDAKLVPKIQYNFKKISELGNHVNTLVDTIGILKSAEDLSSVMIRSQNREAKVRKINLVDESNAEIQVTLWGQEAEKFTSEESAVVVLKSAKVSDFGGCSMSTIGSTTVTINPDIPEAFSLKQWYETGGKSQATQVLTTGSGGGGNMAANWKTLADIKTENLGTKEKPDYITVKATVLYCKKENILYQACPNDQCNKKVVDLQNGSYRCEKCNSESPNFKYRVILNMHMADEFDSTWVTCFQDQAEILLNMTAQQLGDLKDTNEQEYEAALKSVDFKSYFFKLRVKSDKFNDEERTRVTIMNVSPMSNVDYIKKLTTDIDKLMNL</sequence>
<evidence type="ECO:0000256" key="4">
    <source>
        <dbReference type="ARBA" id="ARBA00022723"/>
    </source>
</evidence>
<reference evidence="15" key="2">
    <citation type="journal article" date="2008" name="Genome Biol.">
        <title>Improved genome assembly and evidence-based global gene model set for the chordate Ciona intestinalis: new insight into intron and operon populations.</title>
        <authorList>
            <person name="Satou Y."/>
            <person name="Mineta K."/>
            <person name="Ogasawara M."/>
            <person name="Sasakura Y."/>
            <person name="Shoguchi E."/>
            <person name="Ueno K."/>
            <person name="Yamada L."/>
            <person name="Matsumoto J."/>
            <person name="Wasserscheid J."/>
            <person name="Dewar K."/>
            <person name="Wiley G.B."/>
            <person name="Macmil S.L."/>
            <person name="Roe B.A."/>
            <person name="Zeller R.W."/>
            <person name="Hastings K.E."/>
            <person name="Lemaire P."/>
            <person name="Lindquist E."/>
            <person name="Endo T."/>
            <person name="Hotta K."/>
            <person name="Inaba K."/>
        </authorList>
    </citation>
    <scope>NUCLEOTIDE SEQUENCE [LARGE SCALE GENOMIC DNA]</scope>
    <source>
        <strain evidence="15">wild type</strain>
    </source>
</reference>
<dbReference type="EMBL" id="EAAA01001213">
    <property type="status" value="NOT_ANNOTATED_CDS"/>
    <property type="molecule type" value="Genomic_DNA"/>
</dbReference>
<accession>H2XWZ0</accession>
<dbReference type="GO" id="GO:0006289">
    <property type="term" value="P:nucleotide-excision repair"/>
    <property type="evidence" value="ECO:0000318"/>
    <property type="project" value="GO_Central"/>
</dbReference>
<dbReference type="NCBIfam" id="TIGR00617">
    <property type="entry name" value="rpa1"/>
    <property type="match status" value="1"/>
</dbReference>
<dbReference type="GO" id="GO:0003684">
    <property type="term" value="F:damaged DNA binding"/>
    <property type="evidence" value="ECO:0000318"/>
    <property type="project" value="GO_Central"/>
</dbReference>
<dbReference type="STRING" id="7719.ENSCINP00000034174"/>
<dbReference type="InParanoid" id="H2XWZ0"/>
<reference evidence="15" key="4">
    <citation type="submission" date="2025-09" db="UniProtKB">
        <authorList>
            <consortium name="Ensembl"/>
        </authorList>
    </citation>
    <scope>IDENTIFICATION</scope>
</reference>
<dbReference type="Proteomes" id="UP000008144">
    <property type="component" value="Chromosome 14"/>
</dbReference>
<reference evidence="16" key="1">
    <citation type="journal article" date="2002" name="Science">
        <title>The draft genome of Ciona intestinalis: insights into chordate and vertebrate origins.</title>
        <authorList>
            <person name="Dehal P."/>
            <person name="Satou Y."/>
            <person name="Campbell R.K."/>
            <person name="Chapman J."/>
            <person name="Degnan B."/>
            <person name="De Tomaso A."/>
            <person name="Davidson B."/>
            <person name="Di Gregorio A."/>
            <person name="Gelpke M."/>
            <person name="Goodstein D.M."/>
            <person name="Harafuji N."/>
            <person name="Hastings K.E."/>
            <person name="Ho I."/>
            <person name="Hotta K."/>
            <person name="Huang W."/>
            <person name="Kawashima T."/>
            <person name="Lemaire P."/>
            <person name="Martinez D."/>
            <person name="Meinertzhagen I.A."/>
            <person name="Necula S."/>
            <person name="Nonaka M."/>
            <person name="Putnam N."/>
            <person name="Rash S."/>
            <person name="Saiga H."/>
            <person name="Satake M."/>
            <person name="Terry A."/>
            <person name="Yamada L."/>
            <person name="Wang H.G."/>
            <person name="Awazu S."/>
            <person name="Azumi K."/>
            <person name="Boore J."/>
            <person name="Branno M."/>
            <person name="Chin-Bow S."/>
            <person name="DeSantis R."/>
            <person name="Doyle S."/>
            <person name="Francino P."/>
            <person name="Keys D.N."/>
            <person name="Haga S."/>
            <person name="Hayashi H."/>
            <person name="Hino K."/>
            <person name="Imai K.S."/>
            <person name="Inaba K."/>
            <person name="Kano S."/>
            <person name="Kobayashi K."/>
            <person name="Kobayashi M."/>
            <person name="Lee B.I."/>
            <person name="Makabe K.W."/>
            <person name="Manohar C."/>
            <person name="Matassi G."/>
            <person name="Medina M."/>
            <person name="Mochizuki Y."/>
            <person name="Mount S."/>
            <person name="Morishita T."/>
            <person name="Miura S."/>
            <person name="Nakayama A."/>
            <person name="Nishizaka S."/>
            <person name="Nomoto H."/>
            <person name="Ohta F."/>
            <person name="Oishi K."/>
            <person name="Rigoutsos I."/>
            <person name="Sano M."/>
            <person name="Sasaki A."/>
            <person name="Sasakura Y."/>
            <person name="Shoguchi E."/>
            <person name="Shin-i T."/>
            <person name="Spagnuolo A."/>
            <person name="Stainier D."/>
            <person name="Suzuki M.M."/>
            <person name="Tassy O."/>
            <person name="Takatori N."/>
            <person name="Tokuoka M."/>
            <person name="Yagi K."/>
            <person name="Yoshizaki F."/>
            <person name="Wada S."/>
            <person name="Zhang C."/>
            <person name="Hyatt P.D."/>
            <person name="Larimer F."/>
            <person name="Detter C."/>
            <person name="Doggett N."/>
            <person name="Glavina T."/>
            <person name="Hawkins T."/>
            <person name="Richardson P."/>
            <person name="Lucas S."/>
            <person name="Kohara Y."/>
            <person name="Levine M."/>
            <person name="Satoh N."/>
            <person name="Rokhsar D.S."/>
        </authorList>
    </citation>
    <scope>NUCLEOTIDE SEQUENCE [LARGE SCALE GENOMIC DNA]</scope>
</reference>
<dbReference type="Pfam" id="PF08646">
    <property type="entry name" value="Rep_fac-A_C"/>
    <property type="match status" value="1"/>
</dbReference>
<gene>
    <name evidence="15" type="primary">LOC100182514</name>
</gene>
<dbReference type="PANTHER" id="PTHR47165">
    <property type="entry name" value="OS03G0429900 PROTEIN"/>
    <property type="match status" value="1"/>
</dbReference>
<dbReference type="GO" id="GO:0006260">
    <property type="term" value="P:DNA replication"/>
    <property type="evidence" value="ECO:0000318"/>
    <property type="project" value="GO_Central"/>
</dbReference>
<dbReference type="GO" id="GO:0007004">
    <property type="term" value="P:telomere maintenance via telomerase"/>
    <property type="evidence" value="ECO:0000318"/>
    <property type="project" value="GO_Central"/>
</dbReference>
<evidence type="ECO:0000256" key="1">
    <source>
        <dbReference type="ARBA" id="ARBA00004322"/>
    </source>
</evidence>
<dbReference type="InterPro" id="IPR013955">
    <property type="entry name" value="Rep_factor-A_C"/>
</dbReference>
<dbReference type="InterPro" id="IPR047192">
    <property type="entry name" value="Euk_RPA1_DBD_C"/>
</dbReference>
<dbReference type="CDD" id="cd04476">
    <property type="entry name" value="RPA1_DBD_C"/>
    <property type="match status" value="1"/>
</dbReference>
<dbReference type="FunFam" id="2.40.50.140:FF:000090">
    <property type="entry name" value="Replication protein A subunit"/>
    <property type="match status" value="1"/>
</dbReference>
<evidence type="ECO:0000259" key="14">
    <source>
        <dbReference type="Pfam" id="PF16900"/>
    </source>
</evidence>
<dbReference type="Pfam" id="PF01336">
    <property type="entry name" value="tRNA_anti-codon"/>
    <property type="match status" value="1"/>
</dbReference>
<evidence type="ECO:0000256" key="9">
    <source>
        <dbReference type="RuleBase" id="RU364130"/>
    </source>
</evidence>
<feature type="region of interest" description="Disordered" evidence="10">
    <location>
        <begin position="134"/>
        <end position="178"/>
    </location>
</feature>
<dbReference type="OMA" id="FNSYAML"/>
<dbReference type="Ensembl" id="ENSCINT00000037267.1">
    <property type="protein sequence ID" value="ENSCINP00000034174.1"/>
    <property type="gene ID" value="ENSCING00000023482.1"/>
</dbReference>
<comment type="subcellular location">
    <subcellularLocation>
        <location evidence="1">Nucleus</location>
        <location evidence="1">PML body</location>
    </subcellularLocation>
</comment>
<dbReference type="InterPro" id="IPR031657">
    <property type="entry name" value="REPA_OB_2"/>
</dbReference>
<dbReference type="InterPro" id="IPR004591">
    <property type="entry name" value="Rfa1"/>
</dbReference>
<evidence type="ECO:0000256" key="8">
    <source>
        <dbReference type="ARBA" id="ARBA00023242"/>
    </source>
</evidence>
<accession>A0A1W2WEY0</accession>
<dbReference type="GO" id="GO:0005662">
    <property type="term" value="C:DNA replication factor A complex"/>
    <property type="evidence" value="ECO:0000318"/>
    <property type="project" value="GO_Central"/>
</dbReference>
<dbReference type="GO" id="GO:0051321">
    <property type="term" value="P:meiotic cell cycle"/>
    <property type="evidence" value="ECO:0000318"/>
    <property type="project" value="GO_Central"/>
</dbReference>
<evidence type="ECO:0000259" key="11">
    <source>
        <dbReference type="Pfam" id="PF01336"/>
    </source>
</evidence>
<feature type="domain" description="OB" evidence="11">
    <location>
        <begin position="190"/>
        <end position="254"/>
    </location>
</feature>
<dbReference type="HOGENOM" id="CLU_012393_2_1_1"/>
<keyword evidence="6 9" id="KW-0862">Zinc</keyword>
<dbReference type="InterPro" id="IPR004365">
    <property type="entry name" value="NA-bd_OB_tRNA"/>
</dbReference>
<keyword evidence="16" id="KW-1185">Reference proteome</keyword>
<proteinExistence type="inferred from homology"/>
<evidence type="ECO:0000256" key="6">
    <source>
        <dbReference type="ARBA" id="ARBA00022833"/>
    </source>
</evidence>
<dbReference type="GeneID" id="100182514"/>
<protein>
    <recommendedName>
        <fullName evidence="9">Replication protein A subunit</fullName>
    </recommendedName>
</protein>
<dbReference type="SUPFAM" id="SSF50249">
    <property type="entry name" value="Nucleic acid-binding proteins"/>
    <property type="match status" value="4"/>
</dbReference>
<dbReference type="Gene3D" id="2.40.50.140">
    <property type="entry name" value="Nucleic acid-binding proteins"/>
    <property type="match status" value="4"/>
</dbReference>
<dbReference type="FunFam" id="2.40.50.140:FF:000064">
    <property type="entry name" value="Replication protein A subunit"/>
    <property type="match status" value="1"/>
</dbReference>
<feature type="domain" description="Replication factor-A protein 1 N-terminal" evidence="12">
    <location>
        <begin position="7"/>
        <end position="105"/>
    </location>
</feature>
<dbReference type="KEGG" id="cin:100182514"/>
<dbReference type="CDD" id="cd04474">
    <property type="entry name" value="RPA1_DBD_A"/>
    <property type="match status" value="1"/>
</dbReference>
<dbReference type="AlphaFoldDB" id="H2XWZ0"/>
<dbReference type="Pfam" id="PF04057">
    <property type="entry name" value="Rep-A_N"/>
    <property type="match status" value="1"/>
</dbReference>
<feature type="compositionally biased region" description="Polar residues" evidence="10">
    <location>
        <begin position="134"/>
        <end position="151"/>
    </location>
</feature>
<feature type="domain" description="Replication factor A C-terminal" evidence="13">
    <location>
        <begin position="452"/>
        <end position="596"/>
    </location>
</feature>
<organism evidence="15 16">
    <name type="scientific">Ciona intestinalis</name>
    <name type="common">Transparent sea squirt</name>
    <name type="synonym">Ascidia intestinalis</name>
    <dbReference type="NCBI Taxonomy" id="7719"/>
    <lineage>
        <taxon>Eukaryota</taxon>
        <taxon>Metazoa</taxon>
        <taxon>Chordata</taxon>
        <taxon>Tunicata</taxon>
        <taxon>Ascidiacea</taxon>
        <taxon>Phlebobranchia</taxon>
        <taxon>Cionidae</taxon>
        <taxon>Ciona</taxon>
    </lineage>
</organism>
<dbReference type="CDD" id="cd04475">
    <property type="entry name" value="RPA1_DBD_B"/>
    <property type="match status" value="1"/>
</dbReference>
<dbReference type="FunFam" id="2.40.50.140:FF:000117">
    <property type="entry name" value="Replication protein A subunit"/>
    <property type="match status" value="1"/>
</dbReference>
<evidence type="ECO:0000259" key="13">
    <source>
        <dbReference type="Pfam" id="PF08646"/>
    </source>
</evidence>
<evidence type="ECO:0000256" key="7">
    <source>
        <dbReference type="ARBA" id="ARBA00023125"/>
    </source>
</evidence>
<name>H2XWZ0_CIOIN</name>
<dbReference type="RefSeq" id="XP_002127939.1">
    <property type="nucleotide sequence ID" value="XM_002127903.4"/>
</dbReference>
<dbReference type="GO" id="GO:0000724">
    <property type="term" value="P:double-strand break repair via homologous recombination"/>
    <property type="evidence" value="ECO:0000318"/>
    <property type="project" value="GO_Central"/>
</dbReference>
<dbReference type="GO" id="GO:0008270">
    <property type="term" value="F:zinc ion binding"/>
    <property type="evidence" value="ECO:0007669"/>
    <property type="project" value="UniProtKB-KW"/>
</dbReference>
<evidence type="ECO:0000256" key="10">
    <source>
        <dbReference type="SAM" id="MobiDB-lite"/>
    </source>
</evidence>
<keyword evidence="5 9" id="KW-0863">Zinc-finger</keyword>
<dbReference type="Pfam" id="PF16900">
    <property type="entry name" value="REPA_OB_2"/>
    <property type="match status" value="1"/>
</dbReference>
<comment type="similarity">
    <text evidence="2 9">Belongs to the replication factor A protein 1 family.</text>
</comment>
<reference evidence="15" key="3">
    <citation type="submission" date="2025-08" db="UniProtKB">
        <authorList>
            <consortium name="Ensembl"/>
        </authorList>
    </citation>
    <scope>IDENTIFICATION</scope>
</reference>
<dbReference type="InterPro" id="IPR007199">
    <property type="entry name" value="Rep_factor-A_N"/>
</dbReference>
<dbReference type="GO" id="GO:0043047">
    <property type="term" value="F:single-stranded telomeric DNA binding"/>
    <property type="evidence" value="ECO:0000318"/>
    <property type="project" value="GO_Central"/>
</dbReference>
<dbReference type="InterPro" id="IPR012340">
    <property type="entry name" value="NA-bd_OB-fold"/>
</dbReference>
<dbReference type="FunFam" id="2.40.50.140:FF:000041">
    <property type="entry name" value="Replication protein A subunit"/>
    <property type="match status" value="1"/>
</dbReference>
<keyword evidence="3 9" id="KW-0235">DNA replication</keyword>
<dbReference type="PANTHER" id="PTHR47165:SF4">
    <property type="entry name" value="OS03G0429900 PROTEIN"/>
    <property type="match status" value="1"/>
</dbReference>
<keyword evidence="4 9" id="KW-0479">Metal-binding</keyword>
<evidence type="ECO:0000256" key="5">
    <source>
        <dbReference type="ARBA" id="ARBA00022771"/>
    </source>
</evidence>
<dbReference type="FunCoup" id="H2XWZ0">
    <property type="interactions" value="789"/>
</dbReference>
<evidence type="ECO:0000259" key="12">
    <source>
        <dbReference type="Pfam" id="PF04057"/>
    </source>
</evidence>
<comment type="function">
    <text evidence="9">As part of the heterotrimeric replication protein A complex (RPA/RP-A), binds and stabilizes single-stranded DNA intermediates, that form during DNA replication or upon DNA stress. It prevents their reannealing and in parallel, recruits and activates different proteins and complexes involved in DNA metabolism. Thereby, it plays an essential role both in DNA replication and the cellular response to DNA damage.</text>
</comment>
<evidence type="ECO:0000313" key="16">
    <source>
        <dbReference type="Proteomes" id="UP000008144"/>
    </source>
</evidence>
<dbReference type="GO" id="GO:0016605">
    <property type="term" value="C:PML body"/>
    <property type="evidence" value="ECO:0007669"/>
    <property type="project" value="UniProtKB-SubCell"/>
</dbReference>
<comment type="subunit">
    <text evidence="9">Component of the heterotrimeric canonical replication protein A complex (RPA).</text>
</comment>
<evidence type="ECO:0000256" key="3">
    <source>
        <dbReference type="ARBA" id="ARBA00022705"/>
    </source>
</evidence>